<keyword evidence="7" id="KW-1185">Reference proteome</keyword>
<evidence type="ECO:0000256" key="3">
    <source>
        <dbReference type="ARBA" id="ARBA00023163"/>
    </source>
</evidence>
<dbReference type="CDD" id="cd11444">
    <property type="entry name" value="bHLH_AtIBH1_like"/>
    <property type="match status" value="1"/>
</dbReference>
<evidence type="ECO:0000256" key="4">
    <source>
        <dbReference type="ARBA" id="ARBA00023242"/>
    </source>
</evidence>
<keyword evidence="4" id="KW-0539">Nucleus</keyword>
<dbReference type="AlphaFoldDB" id="A0AAN9T426"/>
<dbReference type="InterPro" id="IPR059002">
    <property type="entry name" value="IBH1_N"/>
</dbReference>
<gene>
    <name evidence="6" type="ORF">VNO78_04849</name>
</gene>
<organism evidence="6 7">
    <name type="scientific">Psophocarpus tetragonolobus</name>
    <name type="common">Winged bean</name>
    <name type="synonym">Dolichos tetragonolobus</name>
    <dbReference type="NCBI Taxonomy" id="3891"/>
    <lineage>
        <taxon>Eukaryota</taxon>
        <taxon>Viridiplantae</taxon>
        <taxon>Streptophyta</taxon>
        <taxon>Embryophyta</taxon>
        <taxon>Tracheophyta</taxon>
        <taxon>Spermatophyta</taxon>
        <taxon>Magnoliopsida</taxon>
        <taxon>eudicotyledons</taxon>
        <taxon>Gunneridae</taxon>
        <taxon>Pentapetalae</taxon>
        <taxon>rosids</taxon>
        <taxon>fabids</taxon>
        <taxon>Fabales</taxon>
        <taxon>Fabaceae</taxon>
        <taxon>Papilionoideae</taxon>
        <taxon>50 kb inversion clade</taxon>
        <taxon>NPAAA clade</taxon>
        <taxon>indigoferoid/millettioid clade</taxon>
        <taxon>Phaseoleae</taxon>
        <taxon>Psophocarpus</taxon>
    </lineage>
</organism>
<accession>A0AAN9T426</accession>
<dbReference type="Pfam" id="PF26576">
    <property type="entry name" value="IBH1_N"/>
    <property type="match status" value="1"/>
</dbReference>
<comment type="caution">
    <text evidence="6">The sequence shown here is derived from an EMBL/GenBank/DDBJ whole genome shotgun (WGS) entry which is preliminary data.</text>
</comment>
<sequence>MEGQPAKRRRVYSLEPSKVEQANFARNYMNYLVPALMNIKERSSSENSGHCDDIHNVVKYEVDMAMVYSAQGFAWSNALSVKLQRDRANVDSGTSILVENNKVAQGTSSRICGQNCEIVSLDHLSSNPSLKPSNKYKDMPEMKRGVKEEGEDEDEVINGQFKSLRRLIPGGELMCSEQMVTELQSYISCLQMQVNILQCLAETN</sequence>
<keyword evidence="2" id="KW-0805">Transcription regulation</keyword>
<dbReference type="InterPro" id="IPR044549">
    <property type="entry name" value="bHLH_AtIBH1-like"/>
</dbReference>
<dbReference type="GO" id="GO:0005634">
    <property type="term" value="C:nucleus"/>
    <property type="evidence" value="ECO:0007669"/>
    <property type="project" value="UniProtKB-SubCell"/>
</dbReference>
<dbReference type="Proteomes" id="UP001386955">
    <property type="component" value="Unassembled WGS sequence"/>
</dbReference>
<evidence type="ECO:0000313" key="7">
    <source>
        <dbReference type="Proteomes" id="UP001386955"/>
    </source>
</evidence>
<comment type="subcellular location">
    <subcellularLocation>
        <location evidence="1">Nucleus</location>
    </subcellularLocation>
</comment>
<name>A0AAN9T426_PSOTE</name>
<reference evidence="6 7" key="1">
    <citation type="submission" date="2024-01" db="EMBL/GenBank/DDBJ databases">
        <title>The genomes of 5 underutilized Papilionoideae crops provide insights into root nodulation and disease resistanc.</title>
        <authorList>
            <person name="Jiang F."/>
        </authorList>
    </citation>
    <scope>NUCLEOTIDE SEQUENCE [LARGE SCALE GENOMIC DNA]</scope>
    <source>
        <strain evidence="6">DUOXIRENSHENG_FW03</strain>
        <tissue evidence="6">Leaves</tissue>
    </source>
</reference>
<proteinExistence type="predicted"/>
<keyword evidence="3" id="KW-0804">Transcription</keyword>
<feature type="domain" description="IBH1-like N-terminal" evidence="5">
    <location>
        <begin position="21"/>
        <end position="86"/>
    </location>
</feature>
<evidence type="ECO:0000259" key="5">
    <source>
        <dbReference type="Pfam" id="PF26576"/>
    </source>
</evidence>
<dbReference type="EMBL" id="JAYMYS010000001">
    <property type="protein sequence ID" value="KAK7413020.1"/>
    <property type="molecule type" value="Genomic_DNA"/>
</dbReference>
<dbReference type="InterPro" id="IPR044660">
    <property type="entry name" value="IBH1-like"/>
</dbReference>
<dbReference type="PANTHER" id="PTHR33124">
    <property type="entry name" value="TRANSCRIPTION FACTOR IBH1-LIKE 1"/>
    <property type="match status" value="1"/>
</dbReference>
<evidence type="ECO:0000256" key="2">
    <source>
        <dbReference type="ARBA" id="ARBA00023015"/>
    </source>
</evidence>
<dbReference type="GO" id="GO:0006355">
    <property type="term" value="P:regulation of DNA-templated transcription"/>
    <property type="evidence" value="ECO:0007669"/>
    <property type="project" value="InterPro"/>
</dbReference>
<protein>
    <recommendedName>
        <fullName evidence="5">IBH1-like N-terminal domain-containing protein</fullName>
    </recommendedName>
</protein>
<dbReference type="PANTHER" id="PTHR33124:SF97">
    <property type="entry name" value="TRANSCRIPTION FACTOR_TRANSCRIPTION REGULATOR"/>
    <property type="match status" value="1"/>
</dbReference>
<evidence type="ECO:0000313" key="6">
    <source>
        <dbReference type="EMBL" id="KAK7413020.1"/>
    </source>
</evidence>
<evidence type="ECO:0000256" key="1">
    <source>
        <dbReference type="ARBA" id="ARBA00004123"/>
    </source>
</evidence>